<evidence type="ECO:0000313" key="1">
    <source>
        <dbReference type="EMBL" id="ACN93359.1"/>
    </source>
</evidence>
<keyword evidence="1" id="KW-0614">Plasmid</keyword>
<accession>A0A806C7V7</accession>
<protein>
    <submittedName>
        <fullName evidence="1">Uncharacterized protein</fullName>
    </submittedName>
</protein>
<geneLocation type="plasmid" evidence="1 2">
    <name>SV1_lp28-2</name>
</geneLocation>
<dbReference type="Proteomes" id="UP000006166">
    <property type="component" value="Plasmid SV1_lp28-2"/>
</dbReference>
<gene>
    <name evidence="1" type="ORF">BSV1_G04</name>
</gene>
<reference evidence="1 2" key="1">
    <citation type="journal article" date="2011" name="J. Bacteriol.">
        <title>Whole genome sequence of an unusual Borrelia burgdorferi sensu lato isolate.</title>
        <authorList>
            <person name="Casjens S.R."/>
            <person name="Fraser-Liggett C.M."/>
            <person name="Mongodin E.F."/>
            <person name="Qiu W.G."/>
            <person name="Dunn J.J."/>
            <person name="Luft B.J."/>
            <person name="Schutzer S.E."/>
        </authorList>
    </citation>
    <scope>NUCLEOTIDE SEQUENCE [LARGE SCALE GENOMIC DNA]</scope>
    <source>
        <strain evidence="1 2">SV1</strain>
    </source>
</reference>
<evidence type="ECO:0000313" key="2">
    <source>
        <dbReference type="Proteomes" id="UP000006166"/>
    </source>
</evidence>
<name>A0A806C7V7_9SPIR</name>
<sequence length="46" mass="5711">MKKIFTLILFLFLLSNLYANMNRQTKKYIRNNYASFENHIYLIFFN</sequence>
<keyword evidence="2" id="KW-1185">Reference proteome</keyword>
<dbReference type="AlphaFoldDB" id="A0A806C7V7"/>
<dbReference type="EMBL" id="CP001518">
    <property type="protein sequence ID" value="ACN93359.1"/>
    <property type="molecule type" value="Genomic_DNA"/>
</dbReference>
<organism evidence="1 2">
    <name type="scientific">Borreliella finlandensis</name>
    <dbReference type="NCBI Taxonomy" id="498741"/>
    <lineage>
        <taxon>Bacteria</taxon>
        <taxon>Pseudomonadati</taxon>
        <taxon>Spirochaetota</taxon>
        <taxon>Spirochaetia</taxon>
        <taxon>Spirochaetales</taxon>
        <taxon>Borreliaceae</taxon>
        <taxon>Borreliella</taxon>
    </lineage>
</organism>
<proteinExistence type="predicted"/>